<protein>
    <submittedName>
        <fullName evidence="2">Uncharacterized protein</fullName>
    </submittedName>
</protein>
<evidence type="ECO:0000313" key="3">
    <source>
        <dbReference type="Proteomes" id="UP001328107"/>
    </source>
</evidence>
<dbReference type="EMBL" id="BTRK01000006">
    <property type="protein sequence ID" value="GMR59108.1"/>
    <property type="molecule type" value="Genomic_DNA"/>
</dbReference>
<name>A0AAN5D9N5_9BILA</name>
<comment type="caution">
    <text evidence="2">The sequence shown here is derived from an EMBL/GenBank/DDBJ whole genome shotgun (WGS) entry which is preliminary data.</text>
</comment>
<feature type="compositionally biased region" description="Basic residues" evidence="1">
    <location>
        <begin position="150"/>
        <end position="163"/>
    </location>
</feature>
<organism evidence="2 3">
    <name type="scientific">Pristionchus mayeri</name>
    <dbReference type="NCBI Taxonomy" id="1317129"/>
    <lineage>
        <taxon>Eukaryota</taxon>
        <taxon>Metazoa</taxon>
        <taxon>Ecdysozoa</taxon>
        <taxon>Nematoda</taxon>
        <taxon>Chromadorea</taxon>
        <taxon>Rhabditida</taxon>
        <taxon>Rhabditina</taxon>
        <taxon>Diplogasteromorpha</taxon>
        <taxon>Diplogasteroidea</taxon>
        <taxon>Neodiplogasteridae</taxon>
        <taxon>Pristionchus</taxon>
    </lineage>
</organism>
<keyword evidence="3" id="KW-1185">Reference proteome</keyword>
<feature type="region of interest" description="Disordered" evidence="1">
    <location>
        <begin position="142"/>
        <end position="172"/>
    </location>
</feature>
<dbReference type="AlphaFoldDB" id="A0AAN5D9N5"/>
<proteinExistence type="predicted"/>
<evidence type="ECO:0000256" key="1">
    <source>
        <dbReference type="SAM" id="MobiDB-lite"/>
    </source>
</evidence>
<gene>
    <name evidence="2" type="ORF">PMAYCL1PPCAC_29303</name>
</gene>
<accession>A0AAN5D9N5</accession>
<evidence type="ECO:0000313" key="2">
    <source>
        <dbReference type="EMBL" id="GMR59108.1"/>
    </source>
</evidence>
<feature type="non-terminal residue" evidence="2">
    <location>
        <position position="172"/>
    </location>
</feature>
<reference evidence="3" key="1">
    <citation type="submission" date="2022-10" db="EMBL/GenBank/DDBJ databases">
        <title>Genome assembly of Pristionchus species.</title>
        <authorList>
            <person name="Yoshida K."/>
            <person name="Sommer R.J."/>
        </authorList>
    </citation>
    <scope>NUCLEOTIDE SEQUENCE [LARGE SCALE GENOMIC DNA]</scope>
    <source>
        <strain evidence="3">RS5460</strain>
    </source>
</reference>
<sequence length="172" mass="21873">MSSRESWRDSSLEKRTMISILTSERNSRARKNRRRELRERCRMWMERETWRRRMEKRMRMDGLTRIWRILMMKRMEMMRTKKWRKRKRKMMKISRLKERRATMIMDWRNLRKARYGMRMMTATRTTERTTHSFLLIDTQRRWKDSERKRRESRGKRDSRRKSRESRGEGSRS</sequence>
<dbReference type="Proteomes" id="UP001328107">
    <property type="component" value="Unassembled WGS sequence"/>
</dbReference>